<proteinExistence type="predicted"/>
<sequence>MSFMPSPHHFPTLANRKHSKKFTYNQKLLLAKLYHQGWDVYEGRVQQGEATINGKPRPSRKQLIVRWTSAVNALDGAEKTPVQVQQRVNDMKKRVRQYRDQIKDEILTSNGRIESIREMSPASKIVDSAMQAQEEEGEPTAAPEDFDDDFSNVADNALDFDDSRFNIDIDSCVKEEDRDFYESRESSSKSPSLDSEARMPTMRTRFVPANSAGRTVIIRKRPAPCKETEEDLKLQLLREEIATAKLKRQREEEALKSDRELYEMRKQLLKKALRSNYSIQDDDILEDEVLDEESKLISDFRRKRSAQ</sequence>
<comment type="caution">
    <text evidence="2">The sequence shown here is derived from an EMBL/GenBank/DDBJ whole genome shotgun (WGS) entry which is preliminary data.</text>
</comment>
<evidence type="ECO:0000313" key="3">
    <source>
        <dbReference type="Proteomes" id="UP001175271"/>
    </source>
</evidence>
<dbReference type="AlphaFoldDB" id="A0AA39HKF1"/>
<protein>
    <submittedName>
        <fullName evidence="2">Uncharacterized protein</fullName>
    </submittedName>
</protein>
<name>A0AA39HKF1_9BILA</name>
<dbReference type="Proteomes" id="UP001175271">
    <property type="component" value="Unassembled WGS sequence"/>
</dbReference>
<gene>
    <name evidence="2" type="ORF">QR680_018480</name>
</gene>
<organism evidence="2 3">
    <name type="scientific">Steinernema hermaphroditum</name>
    <dbReference type="NCBI Taxonomy" id="289476"/>
    <lineage>
        <taxon>Eukaryota</taxon>
        <taxon>Metazoa</taxon>
        <taxon>Ecdysozoa</taxon>
        <taxon>Nematoda</taxon>
        <taxon>Chromadorea</taxon>
        <taxon>Rhabditida</taxon>
        <taxon>Tylenchina</taxon>
        <taxon>Panagrolaimomorpha</taxon>
        <taxon>Strongyloidoidea</taxon>
        <taxon>Steinernematidae</taxon>
        <taxon>Steinernema</taxon>
    </lineage>
</organism>
<accession>A0AA39HKF1</accession>
<dbReference type="EMBL" id="JAUCMV010000004">
    <property type="protein sequence ID" value="KAK0406287.1"/>
    <property type="molecule type" value="Genomic_DNA"/>
</dbReference>
<feature type="region of interest" description="Disordered" evidence="1">
    <location>
        <begin position="178"/>
        <end position="198"/>
    </location>
</feature>
<evidence type="ECO:0000256" key="1">
    <source>
        <dbReference type="SAM" id="MobiDB-lite"/>
    </source>
</evidence>
<evidence type="ECO:0000313" key="2">
    <source>
        <dbReference type="EMBL" id="KAK0406287.1"/>
    </source>
</evidence>
<reference evidence="2" key="1">
    <citation type="submission" date="2023-06" db="EMBL/GenBank/DDBJ databases">
        <title>Genomic analysis of the entomopathogenic nematode Steinernema hermaphroditum.</title>
        <authorList>
            <person name="Schwarz E.M."/>
            <person name="Heppert J.K."/>
            <person name="Baniya A."/>
            <person name="Schwartz H.T."/>
            <person name="Tan C.-H."/>
            <person name="Antoshechkin I."/>
            <person name="Sternberg P.W."/>
            <person name="Goodrich-Blair H."/>
            <person name="Dillman A.R."/>
        </authorList>
    </citation>
    <scope>NUCLEOTIDE SEQUENCE</scope>
    <source>
        <strain evidence="2">PS9179</strain>
        <tissue evidence="2">Whole animal</tissue>
    </source>
</reference>
<keyword evidence="3" id="KW-1185">Reference proteome</keyword>
<feature type="compositionally biased region" description="Basic and acidic residues" evidence="1">
    <location>
        <begin position="178"/>
        <end position="187"/>
    </location>
</feature>